<organism evidence="1 2">
    <name type="scientific">Camellia sinensis</name>
    <name type="common">Tea plant</name>
    <name type="synonym">Thea sinensis</name>
    <dbReference type="NCBI Taxonomy" id="4442"/>
    <lineage>
        <taxon>Eukaryota</taxon>
        <taxon>Viridiplantae</taxon>
        <taxon>Streptophyta</taxon>
        <taxon>Embryophyta</taxon>
        <taxon>Tracheophyta</taxon>
        <taxon>Spermatophyta</taxon>
        <taxon>Magnoliopsida</taxon>
        <taxon>eudicotyledons</taxon>
        <taxon>Gunneridae</taxon>
        <taxon>Pentapetalae</taxon>
        <taxon>asterids</taxon>
        <taxon>Ericales</taxon>
        <taxon>Theaceae</taxon>
        <taxon>Camellia</taxon>
    </lineage>
</organism>
<dbReference type="AlphaFoldDB" id="A0A7J7HF91"/>
<proteinExistence type="predicted"/>
<comment type="caution">
    <text evidence="1">The sequence shown here is derived from an EMBL/GenBank/DDBJ whole genome shotgun (WGS) entry which is preliminary data.</text>
</comment>
<gene>
    <name evidence="1" type="ORF">HYC85_012884</name>
</gene>
<protein>
    <submittedName>
        <fullName evidence="1">Uncharacterized protein</fullName>
    </submittedName>
</protein>
<accession>A0A7J7HF91</accession>
<sequence length="113" mass="12797">MAVVNRGHKSGKKIYFHQKKLKNKLKRNLQKHLYLVTLQVPLEVPKEDQAPKPVAPTPEQIIAIKIFILEFRNAEDGFGTAKKGLYSLGMLVWVLDCALTIRNLPQAIKLGTH</sequence>
<name>A0A7J7HF91_CAMSI</name>
<reference evidence="1 2" key="2">
    <citation type="submission" date="2020-07" db="EMBL/GenBank/DDBJ databases">
        <title>Genome assembly of wild tea tree DASZ reveals pedigree and selection history of tea varieties.</title>
        <authorList>
            <person name="Zhang W."/>
        </authorList>
    </citation>
    <scope>NUCLEOTIDE SEQUENCE [LARGE SCALE GENOMIC DNA]</scope>
    <source>
        <strain evidence="2">cv. G240</strain>
        <tissue evidence="1">Leaf</tissue>
    </source>
</reference>
<reference evidence="2" key="1">
    <citation type="journal article" date="2020" name="Nat. Commun.">
        <title>Genome assembly of wild tea tree DASZ reveals pedigree and selection history of tea varieties.</title>
        <authorList>
            <person name="Zhang W."/>
            <person name="Zhang Y."/>
            <person name="Qiu H."/>
            <person name="Guo Y."/>
            <person name="Wan H."/>
            <person name="Zhang X."/>
            <person name="Scossa F."/>
            <person name="Alseekh S."/>
            <person name="Zhang Q."/>
            <person name="Wang P."/>
            <person name="Xu L."/>
            <person name="Schmidt M.H."/>
            <person name="Jia X."/>
            <person name="Li D."/>
            <person name="Zhu A."/>
            <person name="Guo F."/>
            <person name="Chen W."/>
            <person name="Ni D."/>
            <person name="Usadel B."/>
            <person name="Fernie A.R."/>
            <person name="Wen W."/>
        </authorList>
    </citation>
    <scope>NUCLEOTIDE SEQUENCE [LARGE SCALE GENOMIC DNA]</scope>
    <source>
        <strain evidence="2">cv. G240</strain>
    </source>
</reference>
<evidence type="ECO:0000313" key="2">
    <source>
        <dbReference type="Proteomes" id="UP000593564"/>
    </source>
</evidence>
<evidence type="ECO:0000313" key="1">
    <source>
        <dbReference type="EMBL" id="KAF5950891.1"/>
    </source>
</evidence>
<keyword evidence="2" id="KW-1185">Reference proteome</keyword>
<dbReference type="EMBL" id="JACBKZ010000005">
    <property type="protein sequence ID" value="KAF5950891.1"/>
    <property type="molecule type" value="Genomic_DNA"/>
</dbReference>
<dbReference type="Proteomes" id="UP000593564">
    <property type="component" value="Unassembled WGS sequence"/>
</dbReference>